<evidence type="ECO:0000313" key="1">
    <source>
        <dbReference type="EMBL" id="PXF61301.1"/>
    </source>
</evidence>
<dbReference type="Proteomes" id="UP000248329">
    <property type="component" value="Unassembled WGS sequence"/>
</dbReference>
<comment type="caution">
    <text evidence="1">The sequence shown here is derived from an EMBL/GenBank/DDBJ whole genome shotgun (WGS) entry which is preliminary data.</text>
</comment>
<proteinExistence type="predicted"/>
<name>A0AC61L4N4_9EURY</name>
<organism evidence="1 2">
    <name type="scientific">Candidatus Methanogaster sp</name>
    <dbReference type="NCBI Taxonomy" id="3386292"/>
    <lineage>
        <taxon>Archaea</taxon>
        <taxon>Methanobacteriati</taxon>
        <taxon>Methanobacteriota</taxon>
        <taxon>Stenosarchaea group</taxon>
        <taxon>Methanomicrobia</taxon>
        <taxon>Methanosarcinales</taxon>
        <taxon>ANME-2 cluster</taxon>
        <taxon>Candidatus Methanogasteraceae</taxon>
        <taxon>Candidatus Methanogaster</taxon>
    </lineage>
</organism>
<protein>
    <submittedName>
        <fullName evidence="1">Uncharacterized protein</fullName>
    </submittedName>
</protein>
<reference evidence="1" key="1">
    <citation type="submission" date="2018-01" db="EMBL/GenBank/DDBJ databases">
        <authorList>
            <person name="Krukenberg V."/>
        </authorList>
    </citation>
    <scope>NUCLEOTIDE SEQUENCE</scope>
    <source>
        <strain evidence="1">E20ANME2</strain>
    </source>
</reference>
<evidence type="ECO:0000313" key="2">
    <source>
        <dbReference type="Proteomes" id="UP000248329"/>
    </source>
</evidence>
<gene>
    <name evidence="1" type="ORF">C4B59_04945</name>
</gene>
<accession>A0AC61L4N4</accession>
<sequence length="163" mass="17708">MGGETISIAMITIASVICAATFVTSAFPAIARTQDPLIASTDAINDRMKTDITIIHETDSSSGNIVYIWVKNVGNNRIPQNMIANSDLFFGPEGDFMRLEYNASGSISPGWNYTLENGGDKWGQGETIKVTANTTADPVISGTEYFVKLIMYNGISDEDYFTV</sequence>
<dbReference type="EMBL" id="PQXF01000006">
    <property type="protein sequence ID" value="PXF61301.1"/>
    <property type="molecule type" value="Genomic_DNA"/>
</dbReference>